<feature type="region of interest" description="Disordered" evidence="1">
    <location>
        <begin position="221"/>
        <end position="243"/>
    </location>
</feature>
<evidence type="ECO:0000313" key="3">
    <source>
        <dbReference type="Proteomes" id="UP000044602"/>
    </source>
</evidence>
<evidence type="ECO:0000313" key="2">
    <source>
        <dbReference type="EMBL" id="CRK43117.1"/>
    </source>
</evidence>
<feature type="region of interest" description="Disordered" evidence="1">
    <location>
        <begin position="255"/>
        <end position="277"/>
    </location>
</feature>
<dbReference type="EMBL" id="CVQH01027971">
    <property type="protein sequence ID" value="CRK43117.1"/>
    <property type="molecule type" value="Genomic_DNA"/>
</dbReference>
<feature type="compositionally biased region" description="Polar residues" evidence="1">
    <location>
        <begin position="257"/>
        <end position="276"/>
    </location>
</feature>
<accession>A0A0G4N9I4</accession>
<dbReference type="AlphaFoldDB" id="A0A0G4N9I4"/>
<feature type="compositionally biased region" description="Basic and acidic residues" evidence="1">
    <location>
        <begin position="297"/>
        <end position="312"/>
    </location>
</feature>
<proteinExistence type="predicted"/>
<organism evidence="2 3">
    <name type="scientific">Verticillium longisporum</name>
    <name type="common">Verticillium dahliae var. longisporum</name>
    <dbReference type="NCBI Taxonomy" id="100787"/>
    <lineage>
        <taxon>Eukaryota</taxon>
        <taxon>Fungi</taxon>
        <taxon>Dikarya</taxon>
        <taxon>Ascomycota</taxon>
        <taxon>Pezizomycotina</taxon>
        <taxon>Sordariomycetes</taxon>
        <taxon>Hypocreomycetidae</taxon>
        <taxon>Glomerellales</taxon>
        <taxon>Plectosphaerellaceae</taxon>
        <taxon>Verticillium</taxon>
    </lineage>
</organism>
<gene>
    <name evidence="2" type="ORF">BN1708_008975</name>
</gene>
<name>A0A0G4N9I4_VERLO</name>
<feature type="region of interest" description="Disordered" evidence="1">
    <location>
        <begin position="165"/>
        <end position="201"/>
    </location>
</feature>
<feature type="region of interest" description="Disordered" evidence="1">
    <location>
        <begin position="297"/>
        <end position="326"/>
    </location>
</feature>
<dbReference type="Proteomes" id="UP000044602">
    <property type="component" value="Unassembled WGS sequence"/>
</dbReference>
<evidence type="ECO:0000256" key="1">
    <source>
        <dbReference type="SAM" id="MobiDB-lite"/>
    </source>
</evidence>
<keyword evidence="3" id="KW-1185">Reference proteome</keyword>
<sequence length="416" mass="47166">MDDSDLAKLGLPDLEYIRHAPQGDFQDQLRRQFENGTSDEDAILVGAAEWMAEQVPHLTLVNHMSNSPVIREWCSFLASLGCPKNKVLDHFTHSKKIRTHPRDGKPATESKFWNFAKRLMDITYDGKRAKGVRRNKPVCHPVLQNTLNCPSTPSWQNISIEKMSSKLETSSPGPSTSQRTALPEVQGISRPRSRPGKAFKATDQKREIIFLVPFMRPVPRTGGYDRADVVDHTPFDEDSPYRKRQKLTERLQEEALRQTNEATSLSPTKTKNSQAKTKARIINGKTFLDVWKHDRWRKSPDQDRDDRRERKAQASRHQRLQSPDPKDAIICRPRLAFVRTPSPVNDQPLETGRLSPWYGVDGKPCLDAERRGVCIGAPISQTDEERAVIRADVFLDALASELTAKNCGGRMSRVMA</sequence>
<reference evidence="2 3" key="1">
    <citation type="submission" date="2015-05" db="EMBL/GenBank/DDBJ databases">
        <authorList>
            <person name="Wang D.B."/>
            <person name="Wang M."/>
        </authorList>
    </citation>
    <scope>NUCLEOTIDE SEQUENCE [LARGE SCALE GENOMIC DNA]</scope>
    <source>
        <strain evidence="2">VL1</strain>
    </source>
</reference>
<feature type="compositionally biased region" description="Polar residues" evidence="1">
    <location>
        <begin position="166"/>
        <end position="180"/>
    </location>
</feature>
<protein>
    <submittedName>
        <fullName evidence="2">Uncharacterized protein</fullName>
    </submittedName>
</protein>
<feature type="compositionally biased region" description="Basic and acidic residues" evidence="1">
    <location>
        <begin position="223"/>
        <end position="243"/>
    </location>
</feature>